<reference evidence="1 2" key="1">
    <citation type="submission" date="2014-06" db="EMBL/GenBank/DDBJ databases">
        <authorList>
            <person name="Swart Estienne"/>
        </authorList>
    </citation>
    <scope>NUCLEOTIDE SEQUENCE [LARGE SCALE GENOMIC DNA]</scope>
    <source>
        <strain evidence="1 2">130c</strain>
    </source>
</reference>
<evidence type="ECO:0000313" key="2">
    <source>
        <dbReference type="Proteomes" id="UP000039865"/>
    </source>
</evidence>
<organism evidence="1 2">
    <name type="scientific">Stylonychia lemnae</name>
    <name type="common">Ciliate</name>
    <dbReference type="NCBI Taxonomy" id="5949"/>
    <lineage>
        <taxon>Eukaryota</taxon>
        <taxon>Sar</taxon>
        <taxon>Alveolata</taxon>
        <taxon>Ciliophora</taxon>
        <taxon>Intramacronucleata</taxon>
        <taxon>Spirotrichea</taxon>
        <taxon>Stichotrichia</taxon>
        <taxon>Sporadotrichida</taxon>
        <taxon>Oxytrichidae</taxon>
        <taxon>Stylonychinae</taxon>
        <taxon>Stylonychia</taxon>
    </lineage>
</organism>
<name>A0A078BEW7_STYLE</name>
<gene>
    <name evidence="1" type="primary">Contig5450.g5822</name>
    <name evidence="1" type="ORF">STYLEM_20866</name>
</gene>
<evidence type="ECO:0000313" key="1">
    <source>
        <dbReference type="EMBL" id="CDW91707.1"/>
    </source>
</evidence>
<sequence length="178" mass="20803">MVLSHCILIFEDYFKQYMIDQCNLRLQHHTNHLLHFTNSQPAKVLINELSWLITRIFNITANSKVIIVGDINFHIKKLHAIIKIDSNQCIRSCCTAMQLQTYEEITLMFGFQIQKKNKQGQFKQFYQLIKKPAPLKKPGKLIKALSKGTIQVTKRKMQNMKGKGFMKFFMLAIQTKVI</sequence>
<protein>
    <submittedName>
        <fullName evidence="1">Uncharacterized protein</fullName>
    </submittedName>
</protein>
<dbReference type="AlphaFoldDB" id="A0A078BEW7"/>
<dbReference type="Proteomes" id="UP000039865">
    <property type="component" value="Unassembled WGS sequence"/>
</dbReference>
<accession>A0A078BEW7</accession>
<dbReference type="EMBL" id="CCKQ01019686">
    <property type="protein sequence ID" value="CDW91707.1"/>
    <property type="molecule type" value="Genomic_DNA"/>
</dbReference>
<proteinExistence type="predicted"/>
<dbReference type="InParanoid" id="A0A078BEW7"/>
<keyword evidence="2" id="KW-1185">Reference proteome</keyword>